<dbReference type="Gene3D" id="3.40.50.1820">
    <property type="entry name" value="alpha/beta hydrolase"/>
    <property type="match status" value="1"/>
</dbReference>
<reference evidence="2 3" key="1">
    <citation type="submission" date="2024-06" db="EMBL/GenBank/DDBJ databases">
        <title>The Natural Products Discovery Center: Release of the First 8490 Sequenced Strains for Exploring Actinobacteria Biosynthetic Diversity.</title>
        <authorList>
            <person name="Kalkreuter E."/>
            <person name="Kautsar S.A."/>
            <person name="Yang D."/>
            <person name="Bader C.D."/>
            <person name="Teijaro C.N."/>
            <person name="Fluegel L."/>
            <person name="Davis C.M."/>
            <person name="Simpson J.R."/>
            <person name="Lauterbach L."/>
            <person name="Steele A.D."/>
            <person name="Gui C."/>
            <person name="Meng S."/>
            <person name="Li G."/>
            <person name="Viehrig K."/>
            <person name="Ye F."/>
            <person name="Su P."/>
            <person name="Kiefer A.F."/>
            <person name="Nichols A."/>
            <person name="Cepeda A.J."/>
            <person name="Yan W."/>
            <person name="Fan B."/>
            <person name="Jiang Y."/>
            <person name="Adhikari A."/>
            <person name="Zheng C.-J."/>
            <person name="Schuster L."/>
            <person name="Cowan T.M."/>
            <person name="Smanski M.J."/>
            <person name="Chevrette M.G."/>
            <person name="De Carvalho L.P.S."/>
            <person name="Shen B."/>
        </authorList>
    </citation>
    <scope>NUCLEOTIDE SEQUENCE [LARGE SCALE GENOMIC DNA]</scope>
    <source>
        <strain evidence="2 3">NPDC050403</strain>
    </source>
</reference>
<comment type="caution">
    <text evidence="2">The sequence shown here is derived from an EMBL/GenBank/DDBJ whole genome shotgun (WGS) entry which is preliminary data.</text>
</comment>
<keyword evidence="1" id="KW-0732">Signal</keyword>
<dbReference type="PANTHER" id="PTHR48098:SF1">
    <property type="entry name" value="DIACYLGLYCEROL ACYLTRANSFERASE_MYCOLYLTRANSFERASE AG85A"/>
    <property type="match status" value="1"/>
</dbReference>
<evidence type="ECO:0000313" key="3">
    <source>
        <dbReference type="Proteomes" id="UP001551695"/>
    </source>
</evidence>
<protein>
    <submittedName>
        <fullName evidence="2">Alpha/beta hydrolase family protein</fullName>
    </submittedName>
</protein>
<proteinExistence type="predicted"/>
<dbReference type="Proteomes" id="UP001551695">
    <property type="component" value="Unassembled WGS sequence"/>
</dbReference>
<gene>
    <name evidence="2" type="ORF">AB0I48_14110</name>
</gene>
<evidence type="ECO:0000313" key="2">
    <source>
        <dbReference type="EMBL" id="MEV0708695.1"/>
    </source>
</evidence>
<dbReference type="PANTHER" id="PTHR48098">
    <property type="entry name" value="ENTEROCHELIN ESTERASE-RELATED"/>
    <property type="match status" value="1"/>
</dbReference>
<feature type="signal peptide" evidence="1">
    <location>
        <begin position="1"/>
        <end position="28"/>
    </location>
</feature>
<dbReference type="EMBL" id="JBFAKC010000005">
    <property type="protein sequence ID" value="MEV0708695.1"/>
    <property type="molecule type" value="Genomic_DNA"/>
</dbReference>
<organism evidence="2 3">
    <name type="scientific">Nocardia aurea</name>
    <dbReference type="NCBI Taxonomy" id="2144174"/>
    <lineage>
        <taxon>Bacteria</taxon>
        <taxon>Bacillati</taxon>
        <taxon>Actinomycetota</taxon>
        <taxon>Actinomycetes</taxon>
        <taxon>Mycobacteriales</taxon>
        <taxon>Nocardiaceae</taxon>
        <taxon>Nocardia</taxon>
    </lineage>
</organism>
<keyword evidence="3" id="KW-1185">Reference proteome</keyword>
<dbReference type="GO" id="GO:0016787">
    <property type="term" value="F:hydrolase activity"/>
    <property type="evidence" value="ECO:0007669"/>
    <property type="project" value="UniProtKB-KW"/>
</dbReference>
<dbReference type="InterPro" id="IPR029058">
    <property type="entry name" value="AB_hydrolase_fold"/>
</dbReference>
<accession>A0ABV3FTV3</accession>
<dbReference type="InterPro" id="IPR050583">
    <property type="entry name" value="Mycobacterial_A85_antigen"/>
</dbReference>
<feature type="chain" id="PRO_5046436380" evidence="1">
    <location>
        <begin position="29"/>
        <end position="337"/>
    </location>
</feature>
<keyword evidence="2" id="KW-0378">Hydrolase</keyword>
<name>A0ABV3FTV3_9NOCA</name>
<dbReference type="InterPro" id="IPR000801">
    <property type="entry name" value="Esterase-like"/>
</dbReference>
<dbReference type="SUPFAM" id="SSF53474">
    <property type="entry name" value="alpha/beta-Hydrolases"/>
    <property type="match status" value="1"/>
</dbReference>
<evidence type="ECO:0000256" key="1">
    <source>
        <dbReference type="SAM" id="SignalP"/>
    </source>
</evidence>
<dbReference type="RefSeq" id="WP_357783634.1">
    <property type="nucleotide sequence ID" value="NZ_JBFAKC010000005.1"/>
</dbReference>
<dbReference type="Pfam" id="PF00756">
    <property type="entry name" value="Esterase"/>
    <property type="match status" value="1"/>
</dbReference>
<sequence>MSEQFRRTSAALLAACLSLACASTSAHAEPAEVQVSRIAELRTGPGRQTQLEVYSPAMDRTVDMTLLRAANPDSPAPTLYLLNGSSGGTDGNWLDRTDLTDFFADEQVNVVVLMDGAGSYFADWRADDPVLGRQRWATFLTEELPPMVDREFDGTGANAIAGVSMAGTAVFQLALAVPGFYRAIGSYSGCVRTSDPAGQAIVQTVVTTQRGTVANMWGPPGDPAWRANDPYLQADKLRGTAVYVSTGTGLPGPNENLAGARGSVVDLLYQLLFGAPLEMVANACTRQLRDRLGAAGIPATFDLRPTGTHSWGYWQEDLHRSWPMFEAALNRSEEKPR</sequence>
<dbReference type="PROSITE" id="PS51257">
    <property type="entry name" value="PROKAR_LIPOPROTEIN"/>
    <property type="match status" value="1"/>
</dbReference>